<dbReference type="STRING" id="33935.ADM90_09515"/>
<name>A0A0N0UXG2_9BACI</name>
<dbReference type="InterPro" id="IPR025237">
    <property type="entry name" value="DUF4183"/>
</dbReference>
<gene>
    <name evidence="2" type="ORF">ADM90_09515</name>
</gene>
<dbReference type="PATRIC" id="fig|33935.3.peg.1402"/>
<reference evidence="2 3" key="1">
    <citation type="submission" date="2015-07" db="EMBL/GenBank/DDBJ databases">
        <title>Genome sequencing project for genomic taxonomy and phylogenomics of Bacillus-like bacteria.</title>
        <authorList>
            <person name="Liu B."/>
            <person name="Wang J."/>
            <person name="Zhu Y."/>
            <person name="Liu G."/>
            <person name="Chen Q."/>
            <person name="Chen Z."/>
            <person name="Che J."/>
            <person name="Ge C."/>
            <person name="Shi H."/>
            <person name="Pan Z."/>
            <person name="Liu X."/>
        </authorList>
    </citation>
    <scope>NUCLEOTIDE SEQUENCE [LARGE SCALE GENOMIC DNA]</scope>
    <source>
        <strain evidence="2 3">DSM 54</strain>
    </source>
</reference>
<dbReference type="AlphaFoldDB" id="A0A0N0UXG2"/>
<dbReference type="Pfam" id="PF13799">
    <property type="entry name" value="DUF4183"/>
    <property type="match status" value="1"/>
</dbReference>
<evidence type="ECO:0000259" key="1">
    <source>
        <dbReference type="Pfam" id="PF13799"/>
    </source>
</evidence>
<feature type="domain" description="DUF4183" evidence="1">
    <location>
        <begin position="61"/>
        <end position="129"/>
    </location>
</feature>
<evidence type="ECO:0000313" key="3">
    <source>
        <dbReference type="Proteomes" id="UP000037977"/>
    </source>
</evidence>
<sequence>MDLQKLPCDSCCENNRVVWSRIRAIDIGAIQPPLVVPPAGTIIPIINRYFYIVTEAINLTNGATLPAHLFTDDNGAPITEFTLFRPNGYVNLYINAVMQEGGAYNVTPDSLNLNPFNATIFAGTPIIIESLGFQ</sequence>
<comment type="caution">
    <text evidence="2">The sequence shown here is derived from an EMBL/GenBank/DDBJ whole genome shotgun (WGS) entry which is preliminary data.</text>
</comment>
<dbReference type="EMBL" id="LGCI01000005">
    <property type="protein sequence ID" value="KOY83707.1"/>
    <property type="molecule type" value="Genomic_DNA"/>
</dbReference>
<evidence type="ECO:0000313" key="2">
    <source>
        <dbReference type="EMBL" id="KOY83707.1"/>
    </source>
</evidence>
<keyword evidence="3" id="KW-1185">Reference proteome</keyword>
<proteinExistence type="predicted"/>
<dbReference type="OrthoDB" id="2623159at2"/>
<dbReference type="Proteomes" id="UP000037977">
    <property type="component" value="Unassembled WGS sequence"/>
</dbReference>
<organism evidence="2 3">
    <name type="scientific">Lysinibacillus macroides</name>
    <dbReference type="NCBI Taxonomy" id="33935"/>
    <lineage>
        <taxon>Bacteria</taxon>
        <taxon>Bacillati</taxon>
        <taxon>Bacillota</taxon>
        <taxon>Bacilli</taxon>
        <taxon>Bacillales</taxon>
        <taxon>Bacillaceae</taxon>
        <taxon>Lysinibacillus</taxon>
    </lineage>
</organism>
<protein>
    <recommendedName>
        <fullName evidence="1">DUF4183 domain-containing protein</fullName>
    </recommendedName>
</protein>
<accession>A0A0N0UXG2</accession>